<dbReference type="InterPro" id="IPR020904">
    <property type="entry name" value="Sc_DH/Rdtase_CS"/>
</dbReference>
<name>A0ABZ0W9D1_9BACT</name>
<evidence type="ECO:0000313" key="3">
    <source>
        <dbReference type="Proteomes" id="UP001325680"/>
    </source>
</evidence>
<dbReference type="EMBL" id="CP139960">
    <property type="protein sequence ID" value="WQD38605.1"/>
    <property type="molecule type" value="Genomic_DNA"/>
</dbReference>
<proteinExistence type="inferred from homology"/>
<keyword evidence="2" id="KW-0560">Oxidoreductase</keyword>
<dbReference type="GO" id="GO:0016491">
    <property type="term" value="F:oxidoreductase activity"/>
    <property type="evidence" value="ECO:0007669"/>
    <property type="project" value="UniProtKB-KW"/>
</dbReference>
<sequence length="250" mass="27251">MRKKVVVLGGSSGIGKAAAQRFAKEGWEVLVAAPDIDNARNVTAGLTGENHQALQLDVTNPAYLEQLHTYVEKDFFPLHAIVNSIGISKSVDVVQSDFEEWDSLLQVMMYGVIKATRILIPFLVNGGRIVNVTSIHWNRVARGSSSYGMAKAAITQFTRSLAVELAQKNILVNAVAPGFVNTGMSVKEDGRNELDSEWFKDNYVKNDHLPLKRAAEPEEIAGVIWFLSGPDSSYITGSVITVDGGLTITF</sequence>
<evidence type="ECO:0000256" key="1">
    <source>
        <dbReference type="ARBA" id="ARBA00006484"/>
    </source>
</evidence>
<dbReference type="InterPro" id="IPR036291">
    <property type="entry name" value="NAD(P)-bd_dom_sf"/>
</dbReference>
<dbReference type="PRINTS" id="PR00080">
    <property type="entry name" value="SDRFAMILY"/>
</dbReference>
<organism evidence="2 3">
    <name type="scientific">Niabella yanshanensis</name>
    <dbReference type="NCBI Taxonomy" id="577386"/>
    <lineage>
        <taxon>Bacteria</taxon>
        <taxon>Pseudomonadati</taxon>
        <taxon>Bacteroidota</taxon>
        <taxon>Chitinophagia</taxon>
        <taxon>Chitinophagales</taxon>
        <taxon>Chitinophagaceae</taxon>
        <taxon>Niabella</taxon>
    </lineage>
</organism>
<accession>A0ABZ0W9D1</accession>
<dbReference type="InterPro" id="IPR002347">
    <property type="entry name" value="SDR_fam"/>
</dbReference>
<dbReference type="Gene3D" id="3.40.50.720">
    <property type="entry name" value="NAD(P)-binding Rossmann-like Domain"/>
    <property type="match status" value="1"/>
</dbReference>
<dbReference type="Pfam" id="PF13561">
    <property type="entry name" value="adh_short_C2"/>
    <property type="match status" value="1"/>
</dbReference>
<dbReference type="EC" id="1.-.-.-" evidence="2"/>
<comment type="similarity">
    <text evidence="1">Belongs to the short-chain dehydrogenases/reductases (SDR) family.</text>
</comment>
<dbReference type="CDD" id="cd05233">
    <property type="entry name" value="SDR_c"/>
    <property type="match status" value="1"/>
</dbReference>
<dbReference type="RefSeq" id="WP_114791346.1">
    <property type="nucleotide sequence ID" value="NZ_CP139960.1"/>
</dbReference>
<keyword evidence="3" id="KW-1185">Reference proteome</keyword>
<reference evidence="2 3" key="1">
    <citation type="submission" date="2023-12" db="EMBL/GenBank/DDBJ databases">
        <title>Genome sequencing and assembly of bacterial species from a model synthetic community.</title>
        <authorList>
            <person name="Hogle S.L."/>
        </authorList>
    </citation>
    <scope>NUCLEOTIDE SEQUENCE [LARGE SCALE GENOMIC DNA]</scope>
    <source>
        <strain evidence="2 3">HAMBI_3031</strain>
    </source>
</reference>
<protein>
    <submittedName>
        <fullName evidence="2">SDR family oxidoreductase</fullName>
        <ecNumber evidence="2">1.-.-.-</ecNumber>
    </submittedName>
</protein>
<dbReference type="PRINTS" id="PR00081">
    <property type="entry name" value="GDHRDH"/>
</dbReference>
<dbReference type="PROSITE" id="PS00061">
    <property type="entry name" value="ADH_SHORT"/>
    <property type="match status" value="1"/>
</dbReference>
<dbReference type="Proteomes" id="UP001325680">
    <property type="component" value="Chromosome"/>
</dbReference>
<dbReference type="PANTHER" id="PTHR42760">
    <property type="entry name" value="SHORT-CHAIN DEHYDROGENASES/REDUCTASES FAMILY MEMBER"/>
    <property type="match status" value="1"/>
</dbReference>
<dbReference type="SUPFAM" id="SSF51735">
    <property type="entry name" value="NAD(P)-binding Rossmann-fold domains"/>
    <property type="match status" value="1"/>
</dbReference>
<gene>
    <name evidence="2" type="ORF">U0035_00400</name>
</gene>
<evidence type="ECO:0000313" key="2">
    <source>
        <dbReference type="EMBL" id="WQD38605.1"/>
    </source>
</evidence>